<dbReference type="RefSeq" id="WP_096466363.1">
    <property type="nucleotide sequence ID" value="NZ_AP017312.1"/>
</dbReference>
<accession>A0A0U5BD06</accession>
<dbReference type="Pfam" id="PF06725">
    <property type="entry name" value="3D"/>
    <property type="match status" value="1"/>
</dbReference>
<dbReference type="PANTHER" id="PTHR39160">
    <property type="entry name" value="CELL WALL-BINDING PROTEIN YOCH"/>
    <property type="match status" value="1"/>
</dbReference>
<dbReference type="InterPro" id="IPR051933">
    <property type="entry name" value="Resuscitation_pf_RpfB"/>
</dbReference>
<organism evidence="1 2">
    <name type="scientific">Aneurinibacillus soli</name>
    <dbReference type="NCBI Taxonomy" id="1500254"/>
    <lineage>
        <taxon>Bacteria</taxon>
        <taxon>Bacillati</taxon>
        <taxon>Bacillota</taxon>
        <taxon>Bacilli</taxon>
        <taxon>Bacillales</taxon>
        <taxon>Paenibacillaceae</taxon>
        <taxon>Aneurinibacillus group</taxon>
        <taxon>Aneurinibacillus</taxon>
    </lineage>
</organism>
<gene>
    <name evidence="1" type="primary">yocH_4</name>
    <name evidence="1" type="ORF">CB4_02796</name>
</gene>
<dbReference type="PANTHER" id="PTHR39160:SF4">
    <property type="entry name" value="RESUSCITATION-PROMOTING FACTOR RPFB"/>
    <property type="match status" value="1"/>
</dbReference>
<dbReference type="Gene3D" id="2.40.40.10">
    <property type="entry name" value="RlpA-like domain"/>
    <property type="match status" value="1"/>
</dbReference>
<sequence length="238" mass="26100">MSTFFARLVSYWVIMLTILVCIPLIGHNTTSLSYVQSREKLQVALPPTAFLLLNPFSAQSLAPPTPAPLIVPKEEQSKVPPASVPKRTDSVAVQKKNRSNSPTVTALPASVNSTQERVVTANCKSPKQYVQKFRGNISAYTNGLSETGKTSRHPDYGITASGHRTKAGVTVAAGRHIPYGTVLYIEGIGYRTVHDRGGAIKGNKIDVFMSNMKQVNAFGRRHLDVYIVKWGDGKRKHR</sequence>
<dbReference type="InterPro" id="IPR059180">
    <property type="entry name" value="3D_YorM"/>
</dbReference>
<dbReference type="GO" id="GO:0009254">
    <property type="term" value="P:peptidoglycan turnover"/>
    <property type="evidence" value="ECO:0007669"/>
    <property type="project" value="InterPro"/>
</dbReference>
<reference evidence="1 2" key="1">
    <citation type="submission" date="2015-12" db="EMBL/GenBank/DDBJ databases">
        <title>Genome sequence of Aneurinibacillus soli.</title>
        <authorList>
            <person name="Lee J.S."/>
            <person name="Lee K.C."/>
            <person name="Kim K.K."/>
            <person name="Lee B.W."/>
        </authorList>
    </citation>
    <scope>NUCLEOTIDE SEQUENCE [LARGE SCALE GENOMIC DNA]</scope>
    <source>
        <strain evidence="1 2">CB4</strain>
    </source>
</reference>
<dbReference type="AlphaFoldDB" id="A0A0U5BD06"/>
<evidence type="ECO:0000313" key="2">
    <source>
        <dbReference type="Proteomes" id="UP000217696"/>
    </source>
</evidence>
<proteinExistence type="predicted"/>
<dbReference type="OrthoDB" id="9798935at2"/>
<dbReference type="EMBL" id="AP017312">
    <property type="protein sequence ID" value="BAU28621.1"/>
    <property type="molecule type" value="Genomic_DNA"/>
</dbReference>
<dbReference type="CDD" id="cd14667">
    <property type="entry name" value="3D_containing_proteins"/>
    <property type="match status" value="1"/>
</dbReference>
<dbReference type="KEGG" id="asoc:CB4_02796"/>
<dbReference type="InterPro" id="IPR036908">
    <property type="entry name" value="RlpA-like_sf"/>
</dbReference>
<keyword evidence="2" id="KW-1185">Reference proteome</keyword>
<dbReference type="SUPFAM" id="SSF50685">
    <property type="entry name" value="Barwin-like endoglucanases"/>
    <property type="match status" value="1"/>
</dbReference>
<name>A0A0U5BD06_9BACL</name>
<protein>
    <submittedName>
        <fullName evidence="1">Cell wall-binding protein YocH</fullName>
    </submittedName>
</protein>
<dbReference type="GO" id="GO:0004553">
    <property type="term" value="F:hydrolase activity, hydrolyzing O-glycosyl compounds"/>
    <property type="evidence" value="ECO:0007669"/>
    <property type="project" value="InterPro"/>
</dbReference>
<dbReference type="InterPro" id="IPR010611">
    <property type="entry name" value="3D_dom"/>
</dbReference>
<dbReference type="Proteomes" id="UP000217696">
    <property type="component" value="Chromosome"/>
</dbReference>
<evidence type="ECO:0000313" key="1">
    <source>
        <dbReference type="EMBL" id="BAU28621.1"/>
    </source>
</evidence>
<dbReference type="GO" id="GO:0019867">
    <property type="term" value="C:outer membrane"/>
    <property type="evidence" value="ECO:0007669"/>
    <property type="project" value="InterPro"/>
</dbReference>